<organism evidence="1 2">
    <name type="scientific">Populus alba</name>
    <name type="common">White poplar</name>
    <dbReference type="NCBI Taxonomy" id="43335"/>
    <lineage>
        <taxon>Eukaryota</taxon>
        <taxon>Viridiplantae</taxon>
        <taxon>Streptophyta</taxon>
        <taxon>Embryophyta</taxon>
        <taxon>Tracheophyta</taxon>
        <taxon>Spermatophyta</taxon>
        <taxon>Magnoliopsida</taxon>
        <taxon>eudicotyledons</taxon>
        <taxon>Gunneridae</taxon>
        <taxon>Pentapetalae</taxon>
        <taxon>rosids</taxon>
        <taxon>fabids</taxon>
        <taxon>Malpighiales</taxon>
        <taxon>Salicaceae</taxon>
        <taxon>Saliceae</taxon>
        <taxon>Populus</taxon>
    </lineage>
</organism>
<dbReference type="Proteomes" id="UP000309997">
    <property type="component" value="Unassembled WGS sequence"/>
</dbReference>
<sequence length="81" mass="9104">MTKWETCVDPSGGLESRGLDGQSQNNVFNTLVVQGLYIANTRTRRKWKARHFPGDAFSLKHLFEMRTVQVGEIFARSCGGT</sequence>
<name>A0ACC4CB24_POPAL</name>
<comment type="caution">
    <text evidence="1">The sequence shown here is derived from an EMBL/GenBank/DDBJ whole genome shotgun (WGS) entry which is preliminary data.</text>
</comment>
<keyword evidence="2" id="KW-1185">Reference proteome</keyword>
<evidence type="ECO:0000313" key="2">
    <source>
        <dbReference type="Proteomes" id="UP000309997"/>
    </source>
</evidence>
<protein>
    <submittedName>
        <fullName evidence="1">Uncharacterized protein</fullName>
    </submittedName>
</protein>
<dbReference type="EMBL" id="RCHU02000005">
    <property type="protein sequence ID" value="KAL3592304.1"/>
    <property type="molecule type" value="Genomic_DNA"/>
</dbReference>
<reference evidence="1 2" key="1">
    <citation type="journal article" date="2024" name="Plant Biotechnol. J.">
        <title>Genome and CRISPR/Cas9 system of a widespread forest tree (Populus alba) in the world.</title>
        <authorList>
            <person name="Liu Y.J."/>
            <person name="Jiang P.F."/>
            <person name="Han X.M."/>
            <person name="Li X.Y."/>
            <person name="Wang H.M."/>
            <person name="Wang Y.J."/>
            <person name="Wang X.X."/>
            <person name="Zeng Q.Y."/>
        </authorList>
    </citation>
    <scope>NUCLEOTIDE SEQUENCE [LARGE SCALE GENOMIC DNA]</scope>
    <source>
        <strain evidence="2">cv. PAL-ZL1</strain>
    </source>
</reference>
<evidence type="ECO:0000313" key="1">
    <source>
        <dbReference type="EMBL" id="KAL3592304.1"/>
    </source>
</evidence>
<gene>
    <name evidence="1" type="ORF">D5086_010944</name>
</gene>
<accession>A0ACC4CB24</accession>
<proteinExistence type="predicted"/>